<gene>
    <name evidence="2" type="ORF">BJ508DRAFT_159843</name>
</gene>
<dbReference type="AlphaFoldDB" id="A0A3N4I8R7"/>
<dbReference type="OrthoDB" id="2687452at2759"/>
<organism evidence="2 3">
    <name type="scientific">Ascobolus immersus RN42</name>
    <dbReference type="NCBI Taxonomy" id="1160509"/>
    <lineage>
        <taxon>Eukaryota</taxon>
        <taxon>Fungi</taxon>
        <taxon>Dikarya</taxon>
        <taxon>Ascomycota</taxon>
        <taxon>Pezizomycotina</taxon>
        <taxon>Pezizomycetes</taxon>
        <taxon>Pezizales</taxon>
        <taxon>Ascobolaceae</taxon>
        <taxon>Ascobolus</taxon>
    </lineage>
</organism>
<reference evidence="2 3" key="1">
    <citation type="journal article" date="2018" name="Nat. Ecol. Evol.">
        <title>Pezizomycetes genomes reveal the molecular basis of ectomycorrhizal truffle lifestyle.</title>
        <authorList>
            <person name="Murat C."/>
            <person name="Payen T."/>
            <person name="Noel B."/>
            <person name="Kuo A."/>
            <person name="Morin E."/>
            <person name="Chen J."/>
            <person name="Kohler A."/>
            <person name="Krizsan K."/>
            <person name="Balestrini R."/>
            <person name="Da Silva C."/>
            <person name="Montanini B."/>
            <person name="Hainaut M."/>
            <person name="Levati E."/>
            <person name="Barry K.W."/>
            <person name="Belfiori B."/>
            <person name="Cichocki N."/>
            <person name="Clum A."/>
            <person name="Dockter R.B."/>
            <person name="Fauchery L."/>
            <person name="Guy J."/>
            <person name="Iotti M."/>
            <person name="Le Tacon F."/>
            <person name="Lindquist E.A."/>
            <person name="Lipzen A."/>
            <person name="Malagnac F."/>
            <person name="Mello A."/>
            <person name="Molinier V."/>
            <person name="Miyauchi S."/>
            <person name="Poulain J."/>
            <person name="Riccioni C."/>
            <person name="Rubini A."/>
            <person name="Sitrit Y."/>
            <person name="Splivallo R."/>
            <person name="Traeger S."/>
            <person name="Wang M."/>
            <person name="Zifcakova L."/>
            <person name="Wipf D."/>
            <person name="Zambonelli A."/>
            <person name="Paolocci F."/>
            <person name="Nowrousian M."/>
            <person name="Ottonello S."/>
            <person name="Baldrian P."/>
            <person name="Spatafora J.W."/>
            <person name="Henrissat B."/>
            <person name="Nagy L.G."/>
            <person name="Aury J.M."/>
            <person name="Wincker P."/>
            <person name="Grigoriev I.V."/>
            <person name="Bonfante P."/>
            <person name="Martin F.M."/>
        </authorList>
    </citation>
    <scope>NUCLEOTIDE SEQUENCE [LARGE SCALE GENOMIC DNA]</scope>
    <source>
        <strain evidence="2 3">RN42</strain>
    </source>
</reference>
<dbReference type="Proteomes" id="UP000275078">
    <property type="component" value="Unassembled WGS sequence"/>
</dbReference>
<feature type="region of interest" description="Disordered" evidence="1">
    <location>
        <begin position="287"/>
        <end position="307"/>
    </location>
</feature>
<evidence type="ECO:0000313" key="2">
    <source>
        <dbReference type="EMBL" id="RPA78184.1"/>
    </source>
</evidence>
<dbReference type="EMBL" id="ML119714">
    <property type="protein sequence ID" value="RPA78184.1"/>
    <property type="molecule type" value="Genomic_DNA"/>
</dbReference>
<proteinExistence type="predicted"/>
<protein>
    <submittedName>
        <fullName evidence="2">Uncharacterized protein</fullName>
    </submittedName>
</protein>
<name>A0A3N4I8R7_ASCIM</name>
<evidence type="ECO:0000256" key="1">
    <source>
        <dbReference type="SAM" id="MobiDB-lite"/>
    </source>
</evidence>
<sequence>MDSGYSTSSGSNAEDDWALASMPFFLDDEAFNSFNIGPPFQVTQYHGHDHSLPQTQYQPSPSANVENFQLSSSMGFDGPGDDSDAEMDSIQTEMECEPTNFRSNVKSGRRHFVKFFTKYDERGSPVWFKKLGEHETVLGEFIPCCCADTEPECNGQKCLISIDGKCRVPDCPFDPKMDDQIALETGIRRKNVTPSRHVAQHLRLFLCPQEGCQFAELGFPLQTDLDRHLGTSKAHAKIRAQKEATGRIAVQNDPNSVGVFFCPRQDCRRSKKPFNRMDNLVTHRRSIHGENIEKRKGRKKQNVISVS</sequence>
<keyword evidence="3" id="KW-1185">Reference proteome</keyword>
<accession>A0A3N4I8R7</accession>
<evidence type="ECO:0000313" key="3">
    <source>
        <dbReference type="Proteomes" id="UP000275078"/>
    </source>
</evidence>